<accession>A0ABD1PJC5</accession>
<evidence type="ECO:0000313" key="2">
    <source>
        <dbReference type="EMBL" id="KAL2464007.1"/>
    </source>
</evidence>
<comment type="caution">
    <text evidence="2">The sequence shown here is derived from an EMBL/GenBank/DDBJ whole genome shotgun (WGS) entry which is preliminary data.</text>
</comment>
<gene>
    <name evidence="2" type="ORF">Fot_51963</name>
</gene>
<proteinExistence type="predicted"/>
<feature type="region of interest" description="Disordered" evidence="1">
    <location>
        <begin position="37"/>
        <end position="73"/>
    </location>
</feature>
<evidence type="ECO:0000313" key="3">
    <source>
        <dbReference type="Proteomes" id="UP001604277"/>
    </source>
</evidence>
<dbReference type="GO" id="GO:0005840">
    <property type="term" value="C:ribosome"/>
    <property type="evidence" value="ECO:0007669"/>
    <property type="project" value="UniProtKB-KW"/>
</dbReference>
<dbReference type="EMBL" id="JBFOLJ010000018">
    <property type="protein sequence ID" value="KAL2464007.1"/>
    <property type="molecule type" value="Genomic_DNA"/>
</dbReference>
<name>A0ABD1PJC5_9LAMI</name>
<organism evidence="2 3">
    <name type="scientific">Forsythia ovata</name>
    <dbReference type="NCBI Taxonomy" id="205694"/>
    <lineage>
        <taxon>Eukaryota</taxon>
        <taxon>Viridiplantae</taxon>
        <taxon>Streptophyta</taxon>
        <taxon>Embryophyta</taxon>
        <taxon>Tracheophyta</taxon>
        <taxon>Spermatophyta</taxon>
        <taxon>Magnoliopsida</taxon>
        <taxon>eudicotyledons</taxon>
        <taxon>Gunneridae</taxon>
        <taxon>Pentapetalae</taxon>
        <taxon>asterids</taxon>
        <taxon>lamiids</taxon>
        <taxon>Lamiales</taxon>
        <taxon>Oleaceae</taxon>
        <taxon>Forsythieae</taxon>
        <taxon>Forsythia</taxon>
    </lineage>
</organism>
<keyword evidence="3" id="KW-1185">Reference proteome</keyword>
<dbReference type="Proteomes" id="UP001604277">
    <property type="component" value="Unassembled WGS sequence"/>
</dbReference>
<keyword evidence="2" id="KW-0687">Ribonucleoprotein</keyword>
<feature type="compositionally biased region" description="Polar residues" evidence="1">
    <location>
        <begin position="48"/>
        <end position="58"/>
    </location>
</feature>
<protein>
    <submittedName>
        <fullName evidence="2">60S ribosomal protein L4</fullName>
    </submittedName>
</protein>
<keyword evidence="2" id="KW-0689">Ribosomal protein</keyword>
<reference evidence="3" key="1">
    <citation type="submission" date="2024-07" db="EMBL/GenBank/DDBJ databases">
        <title>Two chromosome-level genome assemblies of Korean endemic species Abeliophyllum distichum and Forsythia ovata (Oleaceae).</title>
        <authorList>
            <person name="Jang H."/>
        </authorList>
    </citation>
    <scope>NUCLEOTIDE SEQUENCE [LARGE SCALE GENOMIC DNA]</scope>
</reference>
<evidence type="ECO:0000256" key="1">
    <source>
        <dbReference type="SAM" id="MobiDB-lite"/>
    </source>
</evidence>
<sequence length="152" mass="17000">MGAERWSPAEVGLFVGHILKKARIFRLSRGLVRRSDASTEKGAESWSPAKSTDGSSRTDSIRWPRARTSEGTAEATIAETTSCRFWVTFTVLCHRRQILVGANMRPPRHILSKAPCPARWVPPPRTRGVRDTARPVPQDSAEVWWPARLNTA</sequence>
<dbReference type="AlphaFoldDB" id="A0ABD1PJC5"/>